<dbReference type="Gene3D" id="3.40.50.150">
    <property type="entry name" value="Vaccinia Virus protein VP39"/>
    <property type="match status" value="1"/>
</dbReference>
<dbReference type="InterPro" id="IPR050320">
    <property type="entry name" value="N5-glutamine_MTase"/>
</dbReference>
<dbReference type="InterPro" id="IPR002052">
    <property type="entry name" value="DNA_methylase_N6_adenine_CS"/>
</dbReference>
<feature type="binding site" evidence="5">
    <location>
        <begin position="186"/>
        <end position="189"/>
    </location>
    <ligand>
        <name>substrate</name>
    </ligand>
</feature>
<dbReference type="InterPro" id="IPR019874">
    <property type="entry name" value="RF_methyltr_PrmC"/>
</dbReference>
<reference evidence="8" key="2">
    <citation type="journal article" date="2020" name="Microorganisms">
        <title>Osmotic Adaptation and Compatible Solute Biosynthesis of Phototrophic Bacteria as Revealed from Genome Analyses.</title>
        <authorList>
            <person name="Imhoff J.F."/>
            <person name="Rahn T."/>
            <person name="Kunzel S."/>
            <person name="Keller A."/>
            <person name="Neulinger S.C."/>
        </authorList>
    </citation>
    <scope>NUCLEOTIDE SEQUENCE</scope>
    <source>
        <strain evidence="8">DSM 9154</strain>
    </source>
</reference>
<dbReference type="PANTHER" id="PTHR18895">
    <property type="entry name" value="HEMK METHYLTRANSFERASE"/>
    <property type="match status" value="1"/>
</dbReference>
<dbReference type="PROSITE" id="PS00092">
    <property type="entry name" value="N6_MTASE"/>
    <property type="match status" value="1"/>
</dbReference>
<keyword evidence="9" id="KW-1185">Reference proteome</keyword>
<dbReference type="HAMAP" id="MF_02126">
    <property type="entry name" value="RF_methyltr_PrmC"/>
    <property type="match status" value="1"/>
</dbReference>
<keyword evidence="1 5" id="KW-0489">Methyltransferase</keyword>
<comment type="caution">
    <text evidence="8">The sequence shown here is derived from an EMBL/GenBank/DDBJ whole genome shotgun (WGS) entry which is preliminary data.</text>
</comment>
<dbReference type="CDD" id="cd02440">
    <property type="entry name" value="AdoMet_MTases"/>
    <property type="match status" value="1"/>
</dbReference>
<evidence type="ECO:0000259" key="7">
    <source>
        <dbReference type="Pfam" id="PF17827"/>
    </source>
</evidence>
<protein>
    <recommendedName>
        <fullName evidence="5">Release factor glutamine methyltransferase</fullName>
        <shortName evidence="5">RF MTase</shortName>
        <ecNumber evidence="5">2.1.1.297</ecNumber>
    </recommendedName>
    <alternativeName>
        <fullName evidence="5">N5-glutamine methyltransferase PrmC</fullName>
    </alternativeName>
    <alternativeName>
        <fullName evidence="5">Protein-(glutamine-N5) MTase PrmC</fullName>
    </alternativeName>
    <alternativeName>
        <fullName evidence="5">Protein-glutamine N-methyltransferase PrmC</fullName>
    </alternativeName>
</protein>
<evidence type="ECO:0000256" key="2">
    <source>
        <dbReference type="ARBA" id="ARBA00022679"/>
    </source>
</evidence>
<feature type="domain" description="Release factor glutamine methyltransferase N-terminal" evidence="7">
    <location>
        <begin position="2"/>
        <end position="70"/>
    </location>
</feature>
<gene>
    <name evidence="5 8" type="primary">prmC</name>
    <name evidence="8" type="ORF">CKO21_07740</name>
</gene>
<dbReference type="Pfam" id="PF17827">
    <property type="entry name" value="PrmC_N"/>
    <property type="match status" value="1"/>
</dbReference>
<dbReference type="GO" id="GO:0032259">
    <property type="term" value="P:methylation"/>
    <property type="evidence" value="ECO:0007669"/>
    <property type="project" value="UniProtKB-KW"/>
</dbReference>
<evidence type="ECO:0000256" key="4">
    <source>
        <dbReference type="ARBA" id="ARBA00048391"/>
    </source>
</evidence>
<dbReference type="InterPro" id="IPR007848">
    <property type="entry name" value="Small_mtfrase_dom"/>
</dbReference>
<dbReference type="NCBIfam" id="TIGR03534">
    <property type="entry name" value="RF_mod_PrmC"/>
    <property type="match status" value="1"/>
</dbReference>
<accession>A0A934UZV3</accession>
<dbReference type="GO" id="GO:0003676">
    <property type="term" value="F:nucleic acid binding"/>
    <property type="evidence" value="ECO:0007669"/>
    <property type="project" value="InterPro"/>
</dbReference>
<evidence type="ECO:0000256" key="3">
    <source>
        <dbReference type="ARBA" id="ARBA00022691"/>
    </source>
</evidence>
<evidence type="ECO:0000256" key="5">
    <source>
        <dbReference type="HAMAP-Rule" id="MF_02126"/>
    </source>
</evidence>
<dbReference type="EMBL" id="NRRE01000020">
    <property type="protein sequence ID" value="MBK1697138.1"/>
    <property type="molecule type" value="Genomic_DNA"/>
</dbReference>
<comment type="similarity">
    <text evidence="5">Belongs to the protein N5-glutamine methyltransferase family. PrmC subfamily.</text>
</comment>
<dbReference type="EC" id="2.1.1.297" evidence="5"/>
<evidence type="ECO:0000313" key="8">
    <source>
        <dbReference type="EMBL" id="MBK1697138.1"/>
    </source>
</evidence>
<dbReference type="PANTHER" id="PTHR18895:SF74">
    <property type="entry name" value="MTRF1L RELEASE FACTOR GLUTAMINE METHYLTRANSFERASE"/>
    <property type="match status" value="1"/>
</dbReference>
<evidence type="ECO:0000313" key="9">
    <source>
        <dbReference type="Proteomes" id="UP000778970"/>
    </source>
</evidence>
<proteinExistence type="inferred from homology"/>
<dbReference type="NCBIfam" id="TIGR00536">
    <property type="entry name" value="hemK_fam"/>
    <property type="match status" value="1"/>
</dbReference>
<comment type="catalytic activity">
    <reaction evidence="4 5">
        <text>L-glutaminyl-[peptide chain release factor] + S-adenosyl-L-methionine = N(5)-methyl-L-glutaminyl-[peptide chain release factor] + S-adenosyl-L-homocysteine + H(+)</text>
        <dbReference type="Rhea" id="RHEA:42896"/>
        <dbReference type="Rhea" id="RHEA-COMP:10271"/>
        <dbReference type="Rhea" id="RHEA-COMP:10272"/>
        <dbReference type="ChEBI" id="CHEBI:15378"/>
        <dbReference type="ChEBI" id="CHEBI:30011"/>
        <dbReference type="ChEBI" id="CHEBI:57856"/>
        <dbReference type="ChEBI" id="CHEBI:59789"/>
        <dbReference type="ChEBI" id="CHEBI:61891"/>
        <dbReference type="EC" id="2.1.1.297"/>
    </reaction>
</comment>
<organism evidence="8 9">
    <name type="scientific">Rhodovibrio salinarum</name>
    <dbReference type="NCBI Taxonomy" id="1087"/>
    <lineage>
        <taxon>Bacteria</taxon>
        <taxon>Pseudomonadati</taxon>
        <taxon>Pseudomonadota</taxon>
        <taxon>Alphaproteobacteria</taxon>
        <taxon>Rhodospirillales</taxon>
        <taxon>Rhodovibrionaceae</taxon>
        <taxon>Rhodovibrio</taxon>
    </lineage>
</organism>
<dbReference type="InterPro" id="IPR004556">
    <property type="entry name" value="HemK-like"/>
</dbReference>
<comment type="function">
    <text evidence="5">Methylates the class 1 translation termination release factors RF1/PrfA and RF2/PrfB on the glutamine residue of the universally conserved GGQ motif.</text>
</comment>
<feature type="binding site" evidence="5">
    <location>
        <begin position="120"/>
        <end position="124"/>
    </location>
    <ligand>
        <name>S-adenosyl-L-methionine</name>
        <dbReference type="ChEBI" id="CHEBI:59789"/>
    </ligand>
</feature>
<feature type="binding site" evidence="5">
    <location>
        <position position="143"/>
    </location>
    <ligand>
        <name>S-adenosyl-L-methionine</name>
        <dbReference type="ChEBI" id="CHEBI:59789"/>
    </ligand>
</feature>
<name>A0A934UZV3_9PROT</name>
<dbReference type="Proteomes" id="UP000778970">
    <property type="component" value="Unassembled WGS sequence"/>
</dbReference>
<dbReference type="AlphaFoldDB" id="A0A934UZV3"/>
<dbReference type="Pfam" id="PF05175">
    <property type="entry name" value="MTS"/>
    <property type="match status" value="1"/>
</dbReference>
<keyword evidence="3 5" id="KW-0949">S-adenosyl-L-methionine</keyword>
<feature type="binding site" evidence="5">
    <location>
        <position position="172"/>
    </location>
    <ligand>
        <name>S-adenosyl-L-methionine</name>
        <dbReference type="ChEBI" id="CHEBI:59789"/>
    </ligand>
</feature>
<evidence type="ECO:0000259" key="6">
    <source>
        <dbReference type="Pfam" id="PF05175"/>
    </source>
</evidence>
<feature type="binding site" evidence="5">
    <location>
        <position position="186"/>
    </location>
    <ligand>
        <name>S-adenosyl-L-methionine</name>
        <dbReference type="ChEBI" id="CHEBI:59789"/>
    </ligand>
</feature>
<dbReference type="SUPFAM" id="SSF53335">
    <property type="entry name" value="S-adenosyl-L-methionine-dependent methyltransferases"/>
    <property type="match status" value="1"/>
</dbReference>
<reference evidence="8" key="1">
    <citation type="submission" date="2017-08" db="EMBL/GenBank/DDBJ databases">
        <authorList>
            <person name="Imhoff J.F."/>
            <person name="Rahn T."/>
            <person name="Kuenzel S."/>
            <person name="Neulinger S.C."/>
        </authorList>
    </citation>
    <scope>NUCLEOTIDE SEQUENCE</scope>
    <source>
        <strain evidence="8">DSM 9154</strain>
    </source>
</reference>
<dbReference type="GO" id="GO:0102559">
    <property type="term" value="F:peptide chain release factor N(5)-glutamine methyltransferase activity"/>
    <property type="evidence" value="ECO:0007669"/>
    <property type="project" value="UniProtKB-EC"/>
</dbReference>
<feature type="domain" description="Methyltransferase small" evidence="6">
    <location>
        <begin position="113"/>
        <end position="194"/>
    </location>
</feature>
<dbReference type="InterPro" id="IPR029063">
    <property type="entry name" value="SAM-dependent_MTases_sf"/>
</dbReference>
<dbReference type="Gene3D" id="1.10.8.10">
    <property type="entry name" value="DNA helicase RuvA subunit, C-terminal domain"/>
    <property type="match status" value="1"/>
</dbReference>
<sequence length="280" mass="29724">MLDIAQLRLAAAGVDAPRRDARLLLAAAMEVEEAALLADPGRCVAVEAAQRFADYLEQRVTRRPVSRILGVREFWSLTFEIGPGVLDPRPDTETLVEAALAHVDASGHGREAAWRVLDLGTGSGCLLLALLSELPNATGLGLERDPEAAAIARANAARHGLDTRAQVRAEAWEEVEGAQVDLIVSNPPYVRRGEIQDLAPEVTRYDPWSALDGGPDGLDAYRDLVPRLAGWLAPGGQVFLEVGHDQGGEVQALLQGAGLRTPAGVCDLAGNLRCVRAAAA</sequence>
<keyword evidence="2 5" id="KW-0808">Transferase</keyword>
<dbReference type="InterPro" id="IPR040758">
    <property type="entry name" value="PrmC_N"/>
</dbReference>
<evidence type="ECO:0000256" key="1">
    <source>
        <dbReference type="ARBA" id="ARBA00022603"/>
    </source>
</evidence>